<sequence>MAPSVGSLHVHDLPDMILSNIFSLVVERSIYPLPSFWPVIDLIFIELCSSAGTSGCLPFGSEILPLLEHCHSLSFLHLSNFYSWTEYIPPALEAHPCLEAFLSRHDILTVSSTEGFKSDHELRAITAACPKLHEFLVTYARADPDENVYAPGEAIISHTTTTLEGLSSKCTRLKFLKLGQFHGICKGIDSQPDGIILCRRLESLSIKNCPHLTDYGLVAMGPYLPLDDQAATETCCLHCWTKLLVCHLQLCRMTMDCGGVVGYALTAPSGIGMLIREHSLPAAGLIAECMSLRKLFIHGTANEHLMFLLRIPNLRDVQLREDYYPAPENHMSTEV</sequence>
<dbReference type="Gene3D" id="3.80.10.10">
    <property type="entry name" value="Ribonuclease Inhibitor"/>
    <property type="match status" value="1"/>
</dbReference>
<organism evidence="1 2">
    <name type="scientific">Vitis vinifera</name>
    <name type="common">Grape</name>
    <dbReference type="NCBI Taxonomy" id="29760"/>
    <lineage>
        <taxon>Eukaryota</taxon>
        <taxon>Viridiplantae</taxon>
        <taxon>Streptophyta</taxon>
        <taxon>Embryophyta</taxon>
        <taxon>Tracheophyta</taxon>
        <taxon>Spermatophyta</taxon>
        <taxon>Magnoliopsida</taxon>
        <taxon>eudicotyledons</taxon>
        <taxon>Gunneridae</taxon>
        <taxon>Pentapetalae</taxon>
        <taxon>rosids</taxon>
        <taxon>Vitales</taxon>
        <taxon>Vitaceae</taxon>
        <taxon>Viteae</taxon>
        <taxon>Vitis</taxon>
    </lineage>
</organism>
<evidence type="ECO:0000313" key="2">
    <source>
        <dbReference type="Proteomes" id="UP000288805"/>
    </source>
</evidence>
<comment type="caution">
    <text evidence="1">The sequence shown here is derived from an EMBL/GenBank/DDBJ whole genome shotgun (WGS) entry which is preliminary data.</text>
</comment>
<proteinExistence type="predicted"/>
<dbReference type="Proteomes" id="UP000288805">
    <property type="component" value="Unassembled WGS sequence"/>
</dbReference>
<dbReference type="InterPro" id="IPR006553">
    <property type="entry name" value="Leu-rich_rpt_Cys-con_subtyp"/>
</dbReference>
<dbReference type="SMART" id="SM00367">
    <property type="entry name" value="LRR_CC"/>
    <property type="match status" value="1"/>
</dbReference>
<reference evidence="1 2" key="1">
    <citation type="journal article" date="2018" name="PLoS Genet.">
        <title>Population sequencing reveals clonal diversity and ancestral inbreeding in the grapevine cultivar Chardonnay.</title>
        <authorList>
            <person name="Roach M.J."/>
            <person name="Johnson D.L."/>
            <person name="Bohlmann J."/>
            <person name="van Vuuren H.J."/>
            <person name="Jones S.J."/>
            <person name="Pretorius I.S."/>
            <person name="Schmidt S.A."/>
            <person name="Borneman A.R."/>
        </authorList>
    </citation>
    <scope>NUCLEOTIDE SEQUENCE [LARGE SCALE GENOMIC DNA]</scope>
    <source>
        <strain evidence="2">cv. Chardonnay</strain>
        <tissue evidence="1">Leaf</tissue>
    </source>
</reference>
<accession>A0A438D8Y9</accession>
<dbReference type="EMBL" id="QGNW01001736">
    <property type="protein sequence ID" value="RVW31927.1"/>
    <property type="molecule type" value="Genomic_DNA"/>
</dbReference>
<name>A0A438D8Y9_VITVI</name>
<evidence type="ECO:0000313" key="1">
    <source>
        <dbReference type="EMBL" id="RVW31927.1"/>
    </source>
</evidence>
<gene>
    <name evidence="1" type="primary">MAX2A_1</name>
    <name evidence="1" type="ORF">CK203_087163</name>
</gene>
<dbReference type="SUPFAM" id="SSF52047">
    <property type="entry name" value="RNI-like"/>
    <property type="match status" value="1"/>
</dbReference>
<protein>
    <submittedName>
        <fullName evidence="1">F-box/LRR-repeat MAX2-like A</fullName>
    </submittedName>
</protein>
<dbReference type="AlphaFoldDB" id="A0A438D8Y9"/>
<dbReference type="InterPro" id="IPR032675">
    <property type="entry name" value="LRR_dom_sf"/>
</dbReference>